<dbReference type="AlphaFoldDB" id="A0A081C711"/>
<dbReference type="Pfam" id="PF04542">
    <property type="entry name" value="Sigma70_r2"/>
    <property type="match status" value="1"/>
</dbReference>
<dbReference type="Pfam" id="PF04539">
    <property type="entry name" value="Sigma70_r3"/>
    <property type="match status" value="1"/>
</dbReference>
<dbReference type="SUPFAM" id="SSF88946">
    <property type="entry name" value="Sigma2 domain of RNA polymerase sigma factors"/>
    <property type="match status" value="1"/>
</dbReference>
<dbReference type="InterPro" id="IPR007627">
    <property type="entry name" value="RNA_pol_sigma70_r2"/>
</dbReference>
<keyword evidence="2" id="KW-0731">Sigma factor</keyword>
<keyword evidence="1" id="KW-0805">Transcription regulation</keyword>
<dbReference type="Gene3D" id="1.10.10.10">
    <property type="entry name" value="Winged helix-like DNA-binding domain superfamily/Winged helix DNA-binding domain"/>
    <property type="match status" value="3"/>
</dbReference>
<dbReference type="HOGENOM" id="CLU_014793_3_5_0"/>
<evidence type="ECO:0000256" key="4">
    <source>
        <dbReference type="ARBA" id="ARBA00023163"/>
    </source>
</evidence>
<dbReference type="InterPro" id="IPR050239">
    <property type="entry name" value="Sigma-70_RNA_pol_init_factors"/>
</dbReference>
<dbReference type="Pfam" id="PF00140">
    <property type="entry name" value="Sigma70_r1_2"/>
    <property type="match status" value="1"/>
</dbReference>
<dbReference type="eggNOG" id="COG0568">
    <property type="taxonomic scope" value="Bacteria"/>
</dbReference>
<dbReference type="EMBL" id="DF820473">
    <property type="protein sequence ID" value="GAK60366.1"/>
    <property type="molecule type" value="Genomic_DNA"/>
</dbReference>
<dbReference type="InterPro" id="IPR036388">
    <property type="entry name" value="WH-like_DNA-bd_sf"/>
</dbReference>
<evidence type="ECO:0000313" key="6">
    <source>
        <dbReference type="EMBL" id="GAK60366.1"/>
    </source>
</evidence>
<evidence type="ECO:0000313" key="7">
    <source>
        <dbReference type="Proteomes" id="UP000030661"/>
    </source>
</evidence>
<accession>A0A081C711</accession>
<dbReference type="Gene3D" id="1.10.601.10">
    <property type="entry name" value="RNA Polymerase Primary Sigma Factor"/>
    <property type="match status" value="1"/>
</dbReference>
<evidence type="ECO:0000259" key="5">
    <source>
        <dbReference type="PROSITE" id="PS00716"/>
    </source>
</evidence>
<dbReference type="InterPro" id="IPR013324">
    <property type="entry name" value="RNA_pol_sigma_r3/r4-like"/>
</dbReference>
<reference evidence="6" key="1">
    <citation type="journal article" date="2015" name="PeerJ">
        <title>First genomic representation of candidate bacterial phylum KSB3 points to enhanced environmental sensing as a trigger of wastewater bulking.</title>
        <authorList>
            <person name="Sekiguchi Y."/>
            <person name="Ohashi A."/>
            <person name="Parks D.H."/>
            <person name="Yamauchi T."/>
            <person name="Tyson G.W."/>
            <person name="Hugenholtz P."/>
        </authorList>
    </citation>
    <scope>NUCLEOTIDE SEQUENCE [LARGE SCALE GENOMIC DNA]</scope>
</reference>
<dbReference type="CDD" id="cd06171">
    <property type="entry name" value="Sigma70_r4"/>
    <property type="match status" value="1"/>
</dbReference>
<name>A0A081C711_VECG1</name>
<dbReference type="SUPFAM" id="SSF88659">
    <property type="entry name" value="Sigma3 and sigma4 domains of RNA polymerase sigma factors"/>
    <property type="match status" value="4"/>
</dbReference>
<dbReference type="GO" id="GO:0006352">
    <property type="term" value="P:DNA-templated transcription initiation"/>
    <property type="evidence" value="ECO:0007669"/>
    <property type="project" value="InterPro"/>
</dbReference>
<dbReference type="InterPro" id="IPR000943">
    <property type="entry name" value="RNA_pol_sigma70"/>
</dbReference>
<dbReference type="PANTHER" id="PTHR30603">
    <property type="entry name" value="RNA POLYMERASE SIGMA FACTOR RPO"/>
    <property type="match status" value="1"/>
</dbReference>
<dbReference type="InterPro" id="IPR009042">
    <property type="entry name" value="RNA_pol_sigma70_r1_2"/>
</dbReference>
<evidence type="ECO:0000256" key="2">
    <source>
        <dbReference type="ARBA" id="ARBA00023082"/>
    </source>
</evidence>
<dbReference type="GO" id="GO:0003677">
    <property type="term" value="F:DNA binding"/>
    <property type="evidence" value="ECO:0007669"/>
    <property type="project" value="UniProtKB-KW"/>
</dbReference>
<keyword evidence="4" id="KW-0804">Transcription</keyword>
<dbReference type="PRINTS" id="PR00046">
    <property type="entry name" value="SIGMA70FCT"/>
</dbReference>
<dbReference type="InterPro" id="IPR007624">
    <property type="entry name" value="RNA_pol_sigma70_r3"/>
</dbReference>
<dbReference type="Pfam" id="PF04545">
    <property type="entry name" value="Sigma70_r4"/>
    <property type="match status" value="2"/>
</dbReference>
<dbReference type="InterPro" id="IPR014284">
    <property type="entry name" value="RNA_pol_sigma-70_dom"/>
</dbReference>
<keyword evidence="7" id="KW-1185">Reference proteome</keyword>
<dbReference type="PANTHER" id="PTHR30603:SF47">
    <property type="entry name" value="RNA POLYMERASE SIGMA FACTOR SIGD, CHLOROPLASTIC"/>
    <property type="match status" value="1"/>
</dbReference>
<gene>
    <name evidence="6" type="ORF">U27_00257</name>
</gene>
<feature type="domain" description="RNA polymerase sigma-70" evidence="5">
    <location>
        <begin position="346"/>
        <end position="372"/>
    </location>
</feature>
<protein>
    <submittedName>
        <fullName evidence="6">RNA polymerase sigma factor</fullName>
    </submittedName>
</protein>
<dbReference type="GO" id="GO:0016987">
    <property type="term" value="F:sigma factor activity"/>
    <property type="evidence" value="ECO:0007669"/>
    <property type="project" value="UniProtKB-KW"/>
</dbReference>
<organism evidence="6">
    <name type="scientific">Vecturithrix granuli</name>
    <dbReference type="NCBI Taxonomy" id="1499967"/>
    <lineage>
        <taxon>Bacteria</taxon>
        <taxon>Candidatus Moduliflexota</taxon>
        <taxon>Candidatus Vecturitrichia</taxon>
        <taxon>Candidatus Vecturitrichales</taxon>
        <taxon>Candidatus Vecturitrichaceae</taxon>
        <taxon>Candidatus Vecturithrix</taxon>
    </lineage>
</organism>
<dbReference type="NCBIfam" id="TIGR02937">
    <property type="entry name" value="sigma70-ECF"/>
    <property type="match status" value="1"/>
</dbReference>
<evidence type="ECO:0000256" key="3">
    <source>
        <dbReference type="ARBA" id="ARBA00023125"/>
    </source>
</evidence>
<dbReference type="STRING" id="1499967.U27_00257"/>
<dbReference type="Proteomes" id="UP000030661">
    <property type="component" value="Unassembled WGS sequence"/>
</dbReference>
<dbReference type="InterPro" id="IPR007630">
    <property type="entry name" value="RNA_pol_sigma70_r4"/>
</dbReference>
<dbReference type="InterPro" id="IPR013325">
    <property type="entry name" value="RNA_pol_sigma_r2"/>
</dbReference>
<keyword evidence="3" id="KW-0238">DNA-binding</keyword>
<proteinExistence type="predicted"/>
<dbReference type="PROSITE" id="PS00716">
    <property type="entry name" value="SIGMA70_2"/>
    <property type="match status" value="1"/>
</dbReference>
<sequence>MTYKRSYAVSHDTLSAYLKAIGKIPVTTREEEIDLATRIQQGDSEATKRLVEGNLRFVVKVAQGYQGCGMSLPDLINEGNIGLLEAATRFDASKGVKFISYAVWWIRQAIMQALAEQAGAVRLPLKQAGLLYKLGQSYSELLQRNNGKEPTPEELAQHLNISRKDVDNILRVSRNYLSLDAPLSDNDESSFIDLMESKVTPPVDQTLVNQSIEDLLSEMLSEISEREEVVLRLRYGLNFEKPLSVKETATYLHLDEEVVHEREQNAIKALNAKMDQDEKRVLKWIYGIEQETPLPYDAVARKLELPLQDVRKIVLNAKNRLGKLLDGKEEIVLRLRYGIDYTSSMTLEEVGMRLGLTRERIRQIEDKAKKRLRHHAQHRRLSDYLN</sequence>
<evidence type="ECO:0000256" key="1">
    <source>
        <dbReference type="ARBA" id="ARBA00023015"/>
    </source>
</evidence>